<keyword evidence="1" id="KW-0030">Aminoacyl-tRNA synthetase</keyword>
<dbReference type="AlphaFoldDB" id="A0A0E4CTB7"/>
<dbReference type="Proteomes" id="UP000198604">
    <property type="component" value="Unassembled WGS sequence"/>
</dbReference>
<reference evidence="2" key="1">
    <citation type="submission" date="2015-03" db="EMBL/GenBank/DDBJ databases">
        <authorList>
            <person name="Urmite Genomes"/>
        </authorList>
    </citation>
    <scope>NUCLEOTIDE SEQUENCE [LARGE SCALE GENOMIC DNA]</scope>
    <source>
        <strain evidence="2">FF10</strain>
    </source>
</reference>
<dbReference type="GO" id="GO:0004812">
    <property type="term" value="F:aminoacyl-tRNA ligase activity"/>
    <property type="evidence" value="ECO:0007669"/>
    <property type="project" value="UniProtKB-KW"/>
</dbReference>
<dbReference type="EMBL" id="CTEN01000004">
    <property type="protein sequence ID" value="CQR25571.1"/>
    <property type="molecule type" value="Genomic_DNA"/>
</dbReference>
<keyword evidence="1" id="KW-0436">Ligase</keyword>
<dbReference type="STRING" id="1608583.BN1356_01914"/>
<name>A0A0E4CTB7_9STRE</name>
<gene>
    <name evidence="1" type="ORF">BN1356_01914</name>
</gene>
<organism evidence="1 2">
    <name type="scientific">Streptococcus varani</name>
    <dbReference type="NCBI Taxonomy" id="1608583"/>
    <lineage>
        <taxon>Bacteria</taxon>
        <taxon>Bacillati</taxon>
        <taxon>Bacillota</taxon>
        <taxon>Bacilli</taxon>
        <taxon>Lactobacillales</taxon>
        <taxon>Streptococcaceae</taxon>
        <taxon>Streptococcus</taxon>
    </lineage>
</organism>
<evidence type="ECO:0000313" key="2">
    <source>
        <dbReference type="Proteomes" id="UP000198604"/>
    </source>
</evidence>
<sequence>MNPNELFDQIKKMIEKQDFSAAQKFLEENKDNLGDYFDKAKGLLDGAGGLDGVLQKVKGLFDGK</sequence>
<dbReference type="RefSeq" id="WP_093651108.1">
    <property type="nucleotide sequence ID" value="NZ_CTEN01000004.1"/>
</dbReference>
<evidence type="ECO:0000313" key="1">
    <source>
        <dbReference type="EMBL" id="CQR25571.1"/>
    </source>
</evidence>
<proteinExistence type="predicted"/>
<dbReference type="OrthoDB" id="2305722at2"/>
<accession>A0A0E4CTB7</accession>
<protein>
    <submittedName>
        <fullName evidence="1">Isoleucyl-tRNA synthetase</fullName>
    </submittedName>
</protein>
<keyword evidence="2" id="KW-1185">Reference proteome</keyword>